<dbReference type="OMA" id="LLNWECC"/>
<feature type="binding site" evidence="7">
    <location>
        <position position="94"/>
    </location>
    <ligand>
        <name>ATP</name>
        <dbReference type="ChEBI" id="CHEBI:30616"/>
    </ligand>
</feature>
<dbReference type="PROSITE" id="PS00469">
    <property type="entry name" value="NDPK"/>
    <property type="match status" value="1"/>
</dbReference>
<keyword evidence="4 9" id="KW-0547">Nucleotide-binding</keyword>
<evidence type="ECO:0000313" key="12">
    <source>
        <dbReference type="Proteomes" id="UP000011083"/>
    </source>
</evidence>
<evidence type="ECO:0000256" key="6">
    <source>
        <dbReference type="ARBA" id="ARBA00022840"/>
    </source>
</evidence>
<comment type="cofactor">
    <cofactor evidence="1">
        <name>Mg(2+)</name>
        <dbReference type="ChEBI" id="CHEBI:18420"/>
    </cofactor>
</comment>
<accession>L8GQE5</accession>
<dbReference type="GO" id="GO:0004550">
    <property type="term" value="F:nucleoside diphosphate kinase activity"/>
    <property type="evidence" value="ECO:0007669"/>
    <property type="project" value="UniProtKB-EC"/>
</dbReference>
<evidence type="ECO:0000259" key="10">
    <source>
        <dbReference type="SMART" id="SM00562"/>
    </source>
</evidence>
<evidence type="ECO:0000256" key="3">
    <source>
        <dbReference type="ARBA" id="ARBA00022679"/>
    </source>
</evidence>
<feature type="binding site" evidence="7">
    <location>
        <position position="176"/>
    </location>
    <ligand>
        <name>ATP</name>
        <dbReference type="ChEBI" id="CHEBI:30616"/>
    </ligand>
</feature>
<keyword evidence="5 9" id="KW-0418">Kinase</keyword>
<feature type="binding site" evidence="7">
    <location>
        <position position="187"/>
    </location>
    <ligand>
        <name>ATP</name>
        <dbReference type="ChEBI" id="CHEBI:30616"/>
    </ligand>
</feature>
<keyword evidence="6 9" id="KW-0067">ATP-binding</keyword>
<name>L8GQE5_ACACF</name>
<dbReference type="EC" id="2.7.4.6" evidence="9"/>
<dbReference type="KEGG" id="acan:ACA1_218640"/>
<evidence type="ECO:0000256" key="7">
    <source>
        <dbReference type="PROSITE-ProRule" id="PRU00706"/>
    </source>
</evidence>
<evidence type="ECO:0000256" key="1">
    <source>
        <dbReference type="ARBA" id="ARBA00001946"/>
    </source>
</evidence>
<dbReference type="PRINTS" id="PR01243">
    <property type="entry name" value="NUCDPKINASE"/>
</dbReference>
<dbReference type="InterPro" id="IPR023005">
    <property type="entry name" value="Nucleoside_diP_kinase_AS"/>
</dbReference>
<dbReference type="CDD" id="cd04413">
    <property type="entry name" value="NDPk_I"/>
    <property type="match status" value="1"/>
</dbReference>
<dbReference type="SMART" id="SM00562">
    <property type="entry name" value="NDK"/>
    <property type="match status" value="1"/>
</dbReference>
<comment type="catalytic activity">
    <reaction evidence="9">
        <text>a 2'-deoxyribonucleoside 5'-diphosphate + ATP = a 2'-deoxyribonucleoside 5'-triphosphate + ADP</text>
        <dbReference type="Rhea" id="RHEA:44640"/>
        <dbReference type="ChEBI" id="CHEBI:30616"/>
        <dbReference type="ChEBI" id="CHEBI:61560"/>
        <dbReference type="ChEBI" id="CHEBI:73316"/>
        <dbReference type="ChEBI" id="CHEBI:456216"/>
        <dbReference type="EC" id="2.7.4.6"/>
    </reaction>
</comment>
<organism evidence="11 12">
    <name type="scientific">Acanthamoeba castellanii (strain ATCC 30010 / Neff)</name>
    <dbReference type="NCBI Taxonomy" id="1257118"/>
    <lineage>
        <taxon>Eukaryota</taxon>
        <taxon>Amoebozoa</taxon>
        <taxon>Discosea</taxon>
        <taxon>Longamoebia</taxon>
        <taxon>Centramoebida</taxon>
        <taxon>Acanthamoebidae</taxon>
        <taxon>Acanthamoeba</taxon>
    </lineage>
</organism>
<feature type="domain" description="Nucleoside diphosphate kinase-like" evidence="10">
    <location>
        <begin position="86"/>
        <end position="223"/>
    </location>
</feature>
<dbReference type="NCBIfam" id="NF001908">
    <property type="entry name" value="PRK00668.1"/>
    <property type="match status" value="1"/>
</dbReference>
<dbReference type="GO" id="GO:0006241">
    <property type="term" value="P:CTP biosynthetic process"/>
    <property type="evidence" value="ECO:0007669"/>
    <property type="project" value="InterPro"/>
</dbReference>
<protein>
    <recommendedName>
        <fullName evidence="9">Nucleoside diphosphate kinase</fullName>
        <ecNumber evidence="9">2.7.4.6</ecNumber>
    </recommendedName>
</protein>
<evidence type="ECO:0000256" key="9">
    <source>
        <dbReference type="RuleBase" id="RU004013"/>
    </source>
</evidence>
<evidence type="ECO:0000256" key="2">
    <source>
        <dbReference type="ARBA" id="ARBA00008142"/>
    </source>
</evidence>
<proteinExistence type="inferred from homology"/>
<feature type="binding site" evidence="7">
    <location>
        <position position="197"/>
    </location>
    <ligand>
        <name>ATP</name>
        <dbReference type="ChEBI" id="CHEBI:30616"/>
    </ligand>
</feature>
<keyword evidence="12" id="KW-1185">Reference proteome</keyword>
<sequence>MRRATSISARTATVARPAARSASRLQLSQVATRTFVSGTAQATSSSARTGAMLIGAAAFAGASYYSFASVKADDKVPHTGLPGTRFERTFIAIKPDGVQRGIVGEIIQRFEKKGYKLVGLKVVKPTKQFAEQHYADLSKKPFFPSLVNYFSSGPVVAMVFEGRNAIVNGRKIVGATNPADAEAGSVRGDLCIDIGRNIIHGSDGPESAKDEISLWFKEGELANWESENAKWVYEKL</sequence>
<dbReference type="OrthoDB" id="2162449at2759"/>
<reference evidence="11 12" key="1">
    <citation type="journal article" date="2013" name="Genome Biol.">
        <title>Genome of Acanthamoeba castellanii highlights extensive lateral gene transfer and early evolution of tyrosine kinase signaling.</title>
        <authorList>
            <person name="Clarke M."/>
            <person name="Lohan A.J."/>
            <person name="Liu B."/>
            <person name="Lagkouvardos I."/>
            <person name="Roy S."/>
            <person name="Zafar N."/>
            <person name="Bertelli C."/>
            <person name="Schilde C."/>
            <person name="Kianianmomeni A."/>
            <person name="Burglin T.R."/>
            <person name="Frech C."/>
            <person name="Turcotte B."/>
            <person name="Kopec K.O."/>
            <person name="Synnott J.M."/>
            <person name="Choo C."/>
            <person name="Paponov I."/>
            <person name="Finkler A."/>
            <person name="Soon Heng Tan C."/>
            <person name="Hutchins A.P."/>
            <person name="Weinmeier T."/>
            <person name="Rattei T."/>
            <person name="Chu J.S."/>
            <person name="Gimenez G."/>
            <person name="Irimia M."/>
            <person name="Rigden D.J."/>
            <person name="Fitzpatrick D.A."/>
            <person name="Lorenzo-Morales J."/>
            <person name="Bateman A."/>
            <person name="Chiu C.H."/>
            <person name="Tang P."/>
            <person name="Hegemann P."/>
            <person name="Fromm H."/>
            <person name="Raoult D."/>
            <person name="Greub G."/>
            <person name="Miranda-Saavedra D."/>
            <person name="Chen N."/>
            <person name="Nash P."/>
            <person name="Ginger M.L."/>
            <person name="Horn M."/>
            <person name="Schaap P."/>
            <person name="Caler L."/>
            <person name="Loftus B."/>
        </authorList>
    </citation>
    <scope>NUCLEOTIDE SEQUENCE [LARGE SCALE GENOMIC DNA]</scope>
    <source>
        <strain evidence="11 12">Neff</strain>
    </source>
</reference>
<feature type="active site" description="Pros-phosphohistidine intermediate" evidence="7">
    <location>
        <position position="200"/>
    </location>
</feature>
<dbReference type="RefSeq" id="XP_004337223.1">
    <property type="nucleotide sequence ID" value="XM_004337175.1"/>
</dbReference>
<evidence type="ECO:0000256" key="4">
    <source>
        <dbReference type="ARBA" id="ARBA00022741"/>
    </source>
</evidence>
<dbReference type="AlphaFoldDB" id="L8GQE5"/>
<dbReference type="FunFam" id="3.30.70.141:FF:000002">
    <property type="entry name" value="Nucleoside diphosphate kinase"/>
    <property type="match status" value="1"/>
</dbReference>
<dbReference type="InterPro" id="IPR001564">
    <property type="entry name" value="Nucleoside_diP_kinase"/>
</dbReference>
<feature type="binding site" evidence="7">
    <location>
        <position position="142"/>
    </location>
    <ligand>
        <name>ATP</name>
        <dbReference type="ChEBI" id="CHEBI:30616"/>
    </ligand>
</feature>
<dbReference type="Pfam" id="PF00334">
    <property type="entry name" value="NDK"/>
    <property type="match status" value="1"/>
</dbReference>
<dbReference type="SUPFAM" id="SSF54919">
    <property type="entry name" value="Nucleoside diphosphate kinase, NDK"/>
    <property type="match status" value="1"/>
</dbReference>
<gene>
    <name evidence="11" type="ORF">ACA1_218640</name>
</gene>
<dbReference type="VEuPathDB" id="AmoebaDB:ACA1_218640"/>
<evidence type="ECO:0000256" key="5">
    <source>
        <dbReference type="ARBA" id="ARBA00022777"/>
    </source>
</evidence>
<dbReference type="GO" id="GO:0006183">
    <property type="term" value="P:GTP biosynthetic process"/>
    <property type="evidence" value="ECO:0007669"/>
    <property type="project" value="InterPro"/>
</dbReference>
<dbReference type="PANTHER" id="PTHR11349">
    <property type="entry name" value="NUCLEOSIDE DIPHOSPHATE KINASE"/>
    <property type="match status" value="1"/>
</dbReference>
<evidence type="ECO:0000313" key="11">
    <source>
        <dbReference type="EMBL" id="ELR15210.1"/>
    </source>
</evidence>
<evidence type="ECO:0000256" key="8">
    <source>
        <dbReference type="RuleBase" id="RU004011"/>
    </source>
</evidence>
<dbReference type="GO" id="GO:0005524">
    <property type="term" value="F:ATP binding"/>
    <property type="evidence" value="ECO:0007669"/>
    <property type="project" value="UniProtKB-KW"/>
</dbReference>
<dbReference type="InterPro" id="IPR034907">
    <property type="entry name" value="NDK-like_dom"/>
</dbReference>
<keyword evidence="3 9" id="KW-0808">Transferase</keyword>
<dbReference type="Gene3D" id="3.30.70.141">
    <property type="entry name" value="Nucleoside diphosphate kinase-like domain"/>
    <property type="match status" value="1"/>
</dbReference>
<dbReference type="EMBL" id="KB008036">
    <property type="protein sequence ID" value="ELR15210.1"/>
    <property type="molecule type" value="Genomic_DNA"/>
</dbReference>
<dbReference type="GO" id="GO:0006228">
    <property type="term" value="P:UTP biosynthetic process"/>
    <property type="evidence" value="ECO:0007669"/>
    <property type="project" value="InterPro"/>
</dbReference>
<comment type="similarity">
    <text evidence="2 7 8">Belongs to the NDK family.</text>
</comment>
<feature type="binding site" evidence="7">
    <location>
        <position position="170"/>
    </location>
    <ligand>
        <name>ATP</name>
        <dbReference type="ChEBI" id="CHEBI:30616"/>
    </ligand>
</feature>
<dbReference type="Proteomes" id="UP000011083">
    <property type="component" value="Unassembled WGS sequence"/>
</dbReference>
<dbReference type="GeneID" id="14915723"/>
<dbReference type="HAMAP" id="MF_00451">
    <property type="entry name" value="NDP_kinase"/>
    <property type="match status" value="1"/>
</dbReference>
<dbReference type="STRING" id="1257118.L8GQE5"/>
<dbReference type="PROSITE" id="PS51374">
    <property type="entry name" value="NDPK_LIKE"/>
    <property type="match status" value="1"/>
</dbReference>
<dbReference type="InterPro" id="IPR036850">
    <property type="entry name" value="NDK-like_dom_sf"/>
</dbReference>